<keyword evidence="1" id="KW-0812">Transmembrane</keyword>
<name>A0A846Z7I8_9ACTN</name>
<dbReference type="Proteomes" id="UP000579250">
    <property type="component" value="Unassembled WGS sequence"/>
</dbReference>
<protein>
    <submittedName>
        <fullName evidence="2">Uncharacterized protein</fullName>
    </submittedName>
</protein>
<organism evidence="2 3">
    <name type="scientific">Actinomadura latina</name>
    <dbReference type="NCBI Taxonomy" id="163603"/>
    <lineage>
        <taxon>Bacteria</taxon>
        <taxon>Bacillati</taxon>
        <taxon>Actinomycetota</taxon>
        <taxon>Actinomycetes</taxon>
        <taxon>Streptosporangiales</taxon>
        <taxon>Thermomonosporaceae</taxon>
        <taxon>Actinomadura</taxon>
    </lineage>
</organism>
<evidence type="ECO:0000313" key="3">
    <source>
        <dbReference type="Proteomes" id="UP000579250"/>
    </source>
</evidence>
<keyword evidence="3" id="KW-1185">Reference proteome</keyword>
<proteinExistence type="predicted"/>
<comment type="caution">
    <text evidence="2">The sequence shown here is derived from an EMBL/GenBank/DDBJ whole genome shotgun (WGS) entry which is preliminary data.</text>
</comment>
<dbReference type="AlphaFoldDB" id="A0A846Z7I8"/>
<reference evidence="2 3" key="1">
    <citation type="submission" date="2020-04" db="EMBL/GenBank/DDBJ databases">
        <title>MicrobeNet Type strains.</title>
        <authorList>
            <person name="Nicholson A.C."/>
        </authorList>
    </citation>
    <scope>NUCLEOTIDE SEQUENCE [LARGE SCALE GENOMIC DNA]</scope>
    <source>
        <strain evidence="2 3">ATCC BAA-277</strain>
    </source>
</reference>
<feature type="transmembrane region" description="Helical" evidence="1">
    <location>
        <begin position="24"/>
        <end position="47"/>
    </location>
</feature>
<keyword evidence="1" id="KW-1133">Transmembrane helix</keyword>
<dbReference type="EMBL" id="JAAXPI010000062">
    <property type="protein sequence ID" value="NKZ07767.1"/>
    <property type="molecule type" value="Genomic_DNA"/>
</dbReference>
<sequence>MLAAVLVVTSAVDRDGRESQIPGAALFLILFALLATHVFLPLVAAAWQVADPPGEDDDEDEDDDG</sequence>
<keyword evidence="1" id="KW-0472">Membrane</keyword>
<accession>A0A846Z7I8</accession>
<evidence type="ECO:0000256" key="1">
    <source>
        <dbReference type="SAM" id="Phobius"/>
    </source>
</evidence>
<evidence type="ECO:0000313" key="2">
    <source>
        <dbReference type="EMBL" id="NKZ07767.1"/>
    </source>
</evidence>
<gene>
    <name evidence="2" type="ORF">HGB48_29140</name>
</gene>